<dbReference type="Proteomes" id="UP000249645">
    <property type="component" value="Unassembled WGS sequence"/>
</dbReference>
<gene>
    <name evidence="1" type="ORF">DI598_03735</name>
</gene>
<protein>
    <submittedName>
        <fullName evidence="1">Uncharacterized protein</fullName>
    </submittedName>
</protein>
<reference evidence="1 2" key="1">
    <citation type="submission" date="2017-11" db="EMBL/GenBank/DDBJ databases">
        <title>Infants hospitalized years apart are colonized by the same room-sourced microbial strains.</title>
        <authorList>
            <person name="Brooks B."/>
            <person name="Olm M.R."/>
            <person name="Firek B.A."/>
            <person name="Baker R."/>
            <person name="Thomas B.C."/>
            <person name="Morowitz M.J."/>
            <person name="Banfield J.F."/>
        </authorList>
    </citation>
    <scope>NUCLEOTIDE SEQUENCE [LARGE SCALE GENOMIC DNA]</scope>
    <source>
        <strain evidence="1">S2_009_000_R2_76</strain>
    </source>
</reference>
<organism evidence="1 2">
    <name type="scientific">Pseudopedobacter saltans</name>
    <dbReference type="NCBI Taxonomy" id="151895"/>
    <lineage>
        <taxon>Bacteria</taxon>
        <taxon>Pseudomonadati</taxon>
        <taxon>Bacteroidota</taxon>
        <taxon>Sphingobacteriia</taxon>
        <taxon>Sphingobacteriales</taxon>
        <taxon>Sphingobacteriaceae</taxon>
        <taxon>Pseudopedobacter</taxon>
    </lineage>
</organism>
<comment type="caution">
    <text evidence="1">The sequence shown here is derived from an EMBL/GenBank/DDBJ whole genome shotgun (WGS) entry which is preliminary data.</text>
</comment>
<dbReference type="AlphaFoldDB" id="A0A2W5FC33"/>
<name>A0A2W5FC33_9SPHI</name>
<evidence type="ECO:0000313" key="1">
    <source>
        <dbReference type="EMBL" id="PZP51217.1"/>
    </source>
</evidence>
<proteinExistence type="predicted"/>
<evidence type="ECO:0000313" key="2">
    <source>
        <dbReference type="Proteomes" id="UP000249645"/>
    </source>
</evidence>
<accession>A0A2W5FC33</accession>
<dbReference type="EMBL" id="QFOI01000038">
    <property type="protein sequence ID" value="PZP51217.1"/>
    <property type="molecule type" value="Genomic_DNA"/>
</dbReference>
<sequence length="176" mass="20419">MVRLQFLTSAITNLITNMRKIILIVSAVLVSLVVKAQNVQFQSYEDTANYLTGLEKNKSVYIDKPFSFFYNDLRIKPVRIIFNYGGTNLKDKTDYGRSLRFYFNGEEDFSKKHFIILNWYTHPSSEQLYPLLFPGNGKPQDLNAIINLYMGHVLRDIIVKDYGQDDMKLAPVPIEH</sequence>